<feature type="compositionally biased region" description="Basic and acidic residues" evidence="1">
    <location>
        <begin position="276"/>
        <end position="294"/>
    </location>
</feature>
<gene>
    <name evidence="2" type="ORF">JG688_00001974</name>
</gene>
<dbReference type="AlphaFoldDB" id="A0A8J5JG05"/>
<keyword evidence="3" id="KW-1185">Reference proteome</keyword>
<evidence type="ECO:0000313" key="3">
    <source>
        <dbReference type="Proteomes" id="UP000709295"/>
    </source>
</evidence>
<protein>
    <submittedName>
        <fullName evidence="2">Uncharacterized protein</fullName>
    </submittedName>
</protein>
<name>A0A8J5JG05_9STRA</name>
<sequence length="381" mass="42513">MATTGRTHPATSAEAILQFVLDALHHLTGLPLLMVNQPDHNVPCLTRTNMIETQMRADQKNAELLDSPSSRHKGHFSEWSDDEAPEEEMSDLSSDEEESEKQDNKMNAADAAPSSTAQNQLFDGLQFYLAVSQVRERTVRSVLELGMAKTMTTLQERKQNESIAVIEQRYPDFTCLPTKKPAAFGVEQPPLDLLAALRLPSAAAVVQRKSPMKGLIRAHLAVDEEGRVVQRRVKKLLDEESSAIIVHTFPDNAVNTPEDDEKEKTREINAEEDTDKVENRVGKEKETAEDQVHEKAARDLDMLADTVRSIVTDVEEAETTLVDGGDDAIEMQSNVVGDVEVETKLEWHRRLKIPPTQSLLLVSLHQILAKSATALQQQREM</sequence>
<organism evidence="2 3">
    <name type="scientific">Phytophthora aleatoria</name>
    <dbReference type="NCBI Taxonomy" id="2496075"/>
    <lineage>
        <taxon>Eukaryota</taxon>
        <taxon>Sar</taxon>
        <taxon>Stramenopiles</taxon>
        <taxon>Oomycota</taxon>
        <taxon>Peronosporomycetes</taxon>
        <taxon>Peronosporales</taxon>
        <taxon>Peronosporaceae</taxon>
        <taxon>Phytophthora</taxon>
    </lineage>
</organism>
<accession>A0A8J5JG05</accession>
<proteinExistence type="predicted"/>
<feature type="region of interest" description="Disordered" evidence="1">
    <location>
        <begin position="64"/>
        <end position="115"/>
    </location>
</feature>
<dbReference type="Proteomes" id="UP000709295">
    <property type="component" value="Unassembled WGS sequence"/>
</dbReference>
<evidence type="ECO:0000256" key="1">
    <source>
        <dbReference type="SAM" id="MobiDB-lite"/>
    </source>
</evidence>
<evidence type="ECO:0000313" key="2">
    <source>
        <dbReference type="EMBL" id="KAG6975846.1"/>
    </source>
</evidence>
<feature type="compositionally biased region" description="Acidic residues" evidence="1">
    <location>
        <begin position="79"/>
        <end position="100"/>
    </location>
</feature>
<comment type="caution">
    <text evidence="2">The sequence shown here is derived from an EMBL/GenBank/DDBJ whole genome shotgun (WGS) entry which is preliminary data.</text>
</comment>
<dbReference type="EMBL" id="JAENGY010000048">
    <property type="protein sequence ID" value="KAG6975846.1"/>
    <property type="molecule type" value="Genomic_DNA"/>
</dbReference>
<reference evidence="2" key="1">
    <citation type="submission" date="2021-01" db="EMBL/GenBank/DDBJ databases">
        <title>Phytophthora aleatoria, a newly-described species from Pinus radiata is distinct from Phytophthora cactorum isolates based on comparative genomics.</title>
        <authorList>
            <person name="Mcdougal R."/>
            <person name="Panda P."/>
            <person name="Williams N."/>
            <person name="Studholme D.J."/>
        </authorList>
    </citation>
    <scope>NUCLEOTIDE SEQUENCE</scope>
    <source>
        <strain evidence="2">NZFS 4037</strain>
    </source>
</reference>
<feature type="region of interest" description="Disordered" evidence="1">
    <location>
        <begin position="252"/>
        <end position="294"/>
    </location>
</feature>